<keyword evidence="5" id="KW-0677">Repeat</keyword>
<feature type="region of interest" description="Disordered" evidence="9">
    <location>
        <begin position="155"/>
        <end position="203"/>
    </location>
</feature>
<dbReference type="Pfam" id="PF01485">
    <property type="entry name" value="IBR"/>
    <property type="match status" value="1"/>
</dbReference>
<dbReference type="EC" id="2.3.2.31" evidence="2"/>
<organism evidence="11 12">
    <name type="scientific">Sphagnurus paluster</name>
    <dbReference type="NCBI Taxonomy" id="117069"/>
    <lineage>
        <taxon>Eukaryota</taxon>
        <taxon>Fungi</taxon>
        <taxon>Dikarya</taxon>
        <taxon>Basidiomycota</taxon>
        <taxon>Agaricomycotina</taxon>
        <taxon>Agaricomycetes</taxon>
        <taxon>Agaricomycetidae</taxon>
        <taxon>Agaricales</taxon>
        <taxon>Tricholomatineae</taxon>
        <taxon>Lyophyllaceae</taxon>
        <taxon>Sphagnurus</taxon>
    </lineage>
</organism>
<feature type="region of interest" description="Disordered" evidence="9">
    <location>
        <begin position="435"/>
        <end position="481"/>
    </location>
</feature>
<keyword evidence="6" id="KW-0863">Zinc-finger</keyword>
<dbReference type="GO" id="GO:0016567">
    <property type="term" value="P:protein ubiquitination"/>
    <property type="evidence" value="ECO:0007669"/>
    <property type="project" value="InterPro"/>
</dbReference>
<evidence type="ECO:0000256" key="2">
    <source>
        <dbReference type="ARBA" id="ARBA00012251"/>
    </source>
</evidence>
<evidence type="ECO:0000256" key="3">
    <source>
        <dbReference type="ARBA" id="ARBA00022679"/>
    </source>
</evidence>
<evidence type="ECO:0000256" key="4">
    <source>
        <dbReference type="ARBA" id="ARBA00022723"/>
    </source>
</evidence>
<comment type="caution">
    <text evidence="11">The sequence shown here is derived from an EMBL/GenBank/DDBJ whole genome shotgun (WGS) entry which is preliminary data.</text>
</comment>
<protein>
    <recommendedName>
        <fullName evidence="2">RBR-type E3 ubiquitin transferase</fullName>
        <ecNumber evidence="2">2.3.2.31</ecNumber>
    </recommendedName>
</protein>
<dbReference type="OrthoDB" id="9977870at2759"/>
<keyword evidence="3" id="KW-0808">Transferase</keyword>
<gene>
    <name evidence="11" type="ORF">H0H81_000092</name>
</gene>
<feature type="compositionally biased region" description="Pro residues" evidence="9">
    <location>
        <begin position="441"/>
        <end position="451"/>
    </location>
</feature>
<dbReference type="CDD" id="cd22582">
    <property type="entry name" value="BRcat_RBR_unk"/>
    <property type="match status" value="1"/>
</dbReference>
<evidence type="ECO:0000256" key="8">
    <source>
        <dbReference type="ARBA" id="ARBA00022833"/>
    </source>
</evidence>
<name>A0A9P7GXB5_9AGAR</name>
<feature type="domain" description="RING-type" evidence="10">
    <location>
        <begin position="207"/>
        <end position="448"/>
    </location>
</feature>
<keyword evidence="8" id="KW-0862">Zinc</keyword>
<evidence type="ECO:0000313" key="12">
    <source>
        <dbReference type="Proteomes" id="UP000717328"/>
    </source>
</evidence>
<dbReference type="EMBL" id="JABCKI010000005">
    <property type="protein sequence ID" value="KAG5654567.1"/>
    <property type="molecule type" value="Genomic_DNA"/>
</dbReference>
<dbReference type="Proteomes" id="UP000717328">
    <property type="component" value="Unassembled WGS sequence"/>
</dbReference>
<dbReference type="InterPro" id="IPR031127">
    <property type="entry name" value="E3_UB_ligase_RBR"/>
</dbReference>
<evidence type="ECO:0000313" key="11">
    <source>
        <dbReference type="EMBL" id="KAG5654567.1"/>
    </source>
</evidence>
<reference evidence="11" key="2">
    <citation type="submission" date="2021-10" db="EMBL/GenBank/DDBJ databases">
        <title>Phylogenomics reveals ancestral predisposition of the termite-cultivated fungus Termitomyces towards a domesticated lifestyle.</title>
        <authorList>
            <person name="Auxier B."/>
            <person name="Grum-Grzhimaylo A."/>
            <person name="Cardenas M.E."/>
            <person name="Lodge J.D."/>
            <person name="Laessoe T."/>
            <person name="Pedersen O."/>
            <person name="Smith M.E."/>
            <person name="Kuyper T.W."/>
            <person name="Franco-Molano E.A."/>
            <person name="Baroni T.J."/>
            <person name="Aanen D.K."/>
        </authorList>
    </citation>
    <scope>NUCLEOTIDE SEQUENCE</scope>
    <source>
        <strain evidence="11">D49</strain>
    </source>
</reference>
<evidence type="ECO:0000259" key="10">
    <source>
        <dbReference type="PROSITE" id="PS51873"/>
    </source>
</evidence>
<proteinExistence type="predicted"/>
<accession>A0A9P7GXB5</accession>
<evidence type="ECO:0000256" key="9">
    <source>
        <dbReference type="SAM" id="MobiDB-lite"/>
    </source>
</evidence>
<dbReference type="SUPFAM" id="SSF57850">
    <property type="entry name" value="RING/U-box"/>
    <property type="match status" value="2"/>
</dbReference>
<dbReference type="SMART" id="SM00647">
    <property type="entry name" value="IBR"/>
    <property type="match status" value="1"/>
</dbReference>
<dbReference type="PROSITE" id="PS51873">
    <property type="entry name" value="TRIAD"/>
    <property type="match status" value="1"/>
</dbReference>
<evidence type="ECO:0000256" key="1">
    <source>
        <dbReference type="ARBA" id="ARBA00001798"/>
    </source>
</evidence>
<dbReference type="InterPro" id="IPR002867">
    <property type="entry name" value="IBR_dom"/>
</dbReference>
<reference evidence="11" key="1">
    <citation type="submission" date="2021-02" db="EMBL/GenBank/DDBJ databases">
        <authorList>
            <person name="Nieuwenhuis M."/>
            <person name="Van De Peppel L.J.J."/>
        </authorList>
    </citation>
    <scope>NUCLEOTIDE SEQUENCE</scope>
    <source>
        <strain evidence="11">D49</strain>
    </source>
</reference>
<evidence type="ECO:0000256" key="5">
    <source>
        <dbReference type="ARBA" id="ARBA00022737"/>
    </source>
</evidence>
<dbReference type="GO" id="GO:0008270">
    <property type="term" value="F:zinc ion binding"/>
    <property type="evidence" value="ECO:0007669"/>
    <property type="project" value="UniProtKB-KW"/>
</dbReference>
<dbReference type="AlphaFoldDB" id="A0A9P7GXB5"/>
<keyword evidence="7" id="KW-0833">Ubl conjugation pathway</keyword>
<comment type="catalytic activity">
    <reaction evidence="1">
        <text>[E2 ubiquitin-conjugating enzyme]-S-ubiquitinyl-L-cysteine + [acceptor protein]-L-lysine = [E2 ubiquitin-conjugating enzyme]-L-cysteine + [acceptor protein]-N(6)-ubiquitinyl-L-lysine.</text>
        <dbReference type="EC" id="2.3.2.31"/>
    </reaction>
</comment>
<dbReference type="GO" id="GO:0061630">
    <property type="term" value="F:ubiquitin protein ligase activity"/>
    <property type="evidence" value="ECO:0007669"/>
    <property type="project" value="UniProtKB-EC"/>
</dbReference>
<keyword evidence="4" id="KW-0479">Metal-binding</keyword>
<keyword evidence="12" id="KW-1185">Reference proteome</keyword>
<dbReference type="PANTHER" id="PTHR11685">
    <property type="entry name" value="RBR FAMILY RING FINGER AND IBR DOMAIN-CONTAINING"/>
    <property type="match status" value="1"/>
</dbReference>
<evidence type="ECO:0000256" key="7">
    <source>
        <dbReference type="ARBA" id="ARBA00022786"/>
    </source>
</evidence>
<evidence type="ECO:0000256" key="6">
    <source>
        <dbReference type="ARBA" id="ARBA00022771"/>
    </source>
</evidence>
<sequence length="567" mass="63195">MTAVADDLLSEQLIAQLLQNDLADLESSMQAEKLQLDQVIAVSGGARGRKSPKDSSDALAAPDTDAELALRMYISDAQLINDGEYAQAIQSQTSAADTVDWQYAQRLAANERKISLDAEFARRLQAIDDQGQDIDAIVDAESILGKDIARIDPNATIDKGPVSIKREEVAKTSASNGKGKGRQSSSEQSNYDESSEEEEPPSLNSIPYPICGICMEPFLATHSPFAAVLSANSSSRLPFGLRLPCPQEHSYCISCMSSYIQNKLDPDGTGIGKTSAIVFPIRCPECLIDEWPRGIEDDVAQRVLGQDGMVQWHHQKLLDSIPRLFCPNPKCSSLVEADEDNEDPQATCPSCQKLMCVPCRTAWHADLTCEEYQALPLDERSPEDRLLLDLAKVIVELVSGCNHMTCRCAATTPQGRCKRVPPCELWDEEMLLEERERRRNPPPPNRPPVPQPIAVHQLAPPPPPPYENPLQGYIPPEQRGQHNQLNWMDDPDVLSLKHWFTANMVNALTCGYCDLRLNSLADLRYHLAHVRRHPVYTCCGRFFKRRVDFEKHVASKGYDHDHQMVHD</sequence>
<dbReference type="InterPro" id="IPR044066">
    <property type="entry name" value="TRIAD_supradom"/>
</dbReference>
<feature type="compositionally biased region" description="Low complexity" evidence="9">
    <location>
        <begin position="183"/>
        <end position="192"/>
    </location>
</feature>